<protein>
    <submittedName>
        <fullName evidence="6">Nephrin</fullName>
    </submittedName>
</protein>
<organism evidence="6 7">
    <name type="scientific">Chionoecetes opilio</name>
    <name type="common">Atlantic snow crab</name>
    <name type="synonym">Cancer opilio</name>
    <dbReference type="NCBI Taxonomy" id="41210"/>
    <lineage>
        <taxon>Eukaryota</taxon>
        <taxon>Metazoa</taxon>
        <taxon>Ecdysozoa</taxon>
        <taxon>Arthropoda</taxon>
        <taxon>Crustacea</taxon>
        <taxon>Multicrustacea</taxon>
        <taxon>Malacostraca</taxon>
        <taxon>Eumalacostraca</taxon>
        <taxon>Eucarida</taxon>
        <taxon>Decapoda</taxon>
        <taxon>Pleocyemata</taxon>
        <taxon>Brachyura</taxon>
        <taxon>Eubrachyura</taxon>
        <taxon>Majoidea</taxon>
        <taxon>Majidae</taxon>
        <taxon>Chionoecetes</taxon>
    </lineage>
</organism>
<keyword evidence="2" id="KW-0393">Immunoglobulin domain</keyword>
<evidence type="ECO:0000256" key="1">
    <source>
        <dbReference type="ARBA" id="ARBA00023157"/>
    </source>
</evidence>
<keyword evidence="4" id="KW-0472">Membrane</keyword>
<dbReference type="AlphaFoldDB" id="A0A8J5CP18"/>
<dbReference type="Gene3D" id="2.60.40.10">
    <property type="entry name" value="Immunoglobulins"/>
    <property type="match status" value="4"/>
</dbReference>
<dbReference type="EMBL" id="JACEEZ010019127">
    <property type="protein sequence ID" value="KAG0716041.1"/>
    <property type="molecule type" value="Genomic_DNA"/>
</dbReference>
<evidence type="ECO:0000256" key="3">
    <source>
        <dbReference type="SAM" id="MobiDB-lite"/>
    </source>
</evidence>
<feature type="domain" description="Ig-like" evidence="5">
    <location>
        <begin position="287"/>
        <end position="375"/>
    </location>
</feature>
<name>A0A8J5CP18_CHIOP</name>
<feature type="domain" description="Ig-like" evidence="5">
    <location>
        <begin position="8"/>
        <end position="98"/>
    </location>
</feature>
<dbReference type="SMART" id="SM00409">
    <property type="entry name" value="IG"/>
    <property type="match status" value="4"/>
</dbReference>
<keyword evidence="1" id="KW-1015">Disulfide bond</keyword>
<gene>
    <name evidence="6" type="primary">NPHS1_6</name>
    <name evidence="6" type="ORF">GWK47_010542</name>
</gene>
<dbReference type="InterPro" id="IPR007110">
    <property type="entry name" value="Ig-like_dom"/>
</dbReference>
<feature type="region of interest" description="Disordered" evidence="3">
    <location>
        <begin position="419"/>
        <end position="456"/>
    </location>
</feature>
<dbReference type="PANTHER" id="PTHR45889">
    <property type="entry name" value="IG-LIKE DOMAIN-CONTAINING PROTEIN"/>
    <property type="match status" value="1"/>
</dbReference>
<proteinExistence type="predicted"/>
<keyword evidence="7" id="KW-1185">Reference proteome</keyword>
<reference evidence="6" key="1">
    <citation type="submission" date="2020-07" db="EMBL/GenBank/DDBJ databases">
        <title>The High-quality genome of the commercially important snow crab, Chionoecetes opilio.</title>
        <authorList>
            <person name="Jeong J.-H."/>
            <person name="Ryu S."/>
        </authorList>
    </citation>
    <scope>NUCLEOTIDE SEQUENCE</scope>
    <source>
        <strain evidence="6">MADBK_172401_WGS</strain>
        <tissue evidence="6">Digestive gland</tissue>
    </source>
</reference>
<dbReference type="PANTHER" id="PTHR45889:SF8">
    <property type="entry name" value="IG-LIKE DOMAIN-CONTAINING PROTEIN"/>
    <property type="match status" value="1"/>
</dbReference>
<dbReference type="FunFam" id="2.60.40.10:FF:000032">
    <property type="entry name" value="palladin isoform X1"/>
    <property type="match status" value="1"/>
</dbReference>
<dbReference type="InterPro" id="IPR013783">
    <property type="entry name" value="Ig-like_fold"/>
</dbReference>
<keyword evidence="4" id="KW-1133">Transmembrane helix</keyword>
<feature type="transmembrane region" description="Helical" evidence="4">
    <location>
        <begin position="464"/>
        <end position="488"/>
    </location>
</feature>
<evidence type="ECO:0000256" key="2">
    <source>
        <dbReference type="ARBA" id="ARBA00023319"/>
    </source>
</evidence>
<dbReference type="SMART" id="SM00408">
    <property type="entry name" value="IGc2"/>
    <property type="match status" value="4"/>
</dbReference>
<dbReference type="Pfam" id="PF13927">
    <property type="entry name" value="Ig_3"/>
    <property type="match status" value="2"/>
</dbReference>
<sequence>MECGPPDPPVILGYERGTLLRKGNPKRFSCVSNGGNPLATLTWFKGSQELPSETRHEAGNAIADLDITVSESDNNAEYRCEATNTATLEPLVNATNLSVMFPPAAVKVSSEPREVKANTEATLVCESASSNPKANVTWWREGFEVGPGDSLISSGQFGGFTTTYSVKVNVSADDNGAVYTCQADNHFGTTTHDAITLSILYAPNWVTKPETEIAVTEGSSIEVNVSAQGNPDAVTYLWRRGDEVVRADSFLNISSVTRDQAGTYTVEATNSQGTVAANLTLNIKYGATISSISGGKNLSVGETVTLICQVDANPDPDINWVREGYDFGNTEHKKHVSQNVVEMTLRNVTVEDTGVFVCSAKNEIGDTATADAPWSSSPQTLIGQGGEVSEGGGRGGEGRPPHLQGFGGALCLVHLGKKKEKHPIKPRAFTPASNRYTARNPPKGTAPPTDTPPTEAPNARISSLIIVIVSLVGAALLVLNGALVACFIKRRARKRLTGSPPLTEVERAISRVLADKADLPRVVTLSVSTVGGLLVLINVVLVACVLHRRRRRQGSQDEYEAEAARVTATSTYLIEQLEPPPQYASRPPPHILPPPPSHNDLNMDDPYDDVRRNQYNAALDRATAAGTGGYGTLGRRTATPDHYNIPATDPHYPLPTRYNTYQPPTHAPLTAHSHALTQNNGSLRRNAPSKLHFPKDYIRNGSMNIPVSSTSSPSGGVVGPQYPPVSPTRTHPPPHPPMLSTFAPDAAQSPVGLPMEHRGHLV</sequence>
<feature type="region of interest" description="Disordered" evidence="3">
    <location>
        <begin position="368"/>
        <end position="401"/>
    </location>
</feature>
<feature type="domain" description="Ig-like" evidence="5">
    <location>
        <begin position="103"/>
        <end position="198"/>
    </location>
</feature>
<dbReference type="PROSITE" id="PS50835">
    <property type="entry name" value="IG_LIKE"/>
    <property type="match status" value="4"/>
</dbReference>
<dbReference type="InterPro" id="IPR036179">
    <property type="entry name" value="Ig-like_dom_sf"/>
</dbReference>
<dbReference type="Pfam" id="PF13895">
    <property type="entry name" value="Ig_2"/>
    <property type="match status" value="1"/>
</dbReference>
<feature type="transmembrane region" description="Helical" evidence="4">
    <location>
        <begin position="522"/>
        <end position="543"/>
    </location>
</feature>
<dbReference type="InterPro" id="IPR013098">
    <property type="entry name" value="Ig_I-set"/>
</dbReference>
<evidence type="ECO:0000313" key="7">
    <source>
        <dbReference type="Proteomes" id="UP000770661"/>
    </source>
</evidence>
<feature type="compositionally biased region" description="Pro residues" evidence="3">
    <location>
        <begin position="721"/>
        <end position="737"/>
    </location>
</feature>
<accession>A0A8J5CP18</accession>
<comment type="caution">
    <text evidence="6">The sequence shown here is derived from an EMBL/GenBank/DDBJ whole genome shotgun (WGS) entry which is preliminary data.</text>
</comment>
<dbReference type="Proteomes" id="UP000770661">
    <property type="component" value="Unassembled WGS sequence"/>
</dbReference>
<evidence type="ECO:0000313" key="6">
    <source>
        <dbReference type="EMBL" id="KAG0716041.1"/>
    </source>
</evidence>
<dbReference type="SUPFAM" id="SSF48726">
    <property type="entry name" value="Immunoglobulin"/>
    <property type="match status" value="4"/>
</dbReference>
<evidence type="ECO:0000259" key="5">
    <source>
        <dbReference type="PROSITE" id="PS50835"/>
    </source>
</evidence>
<dbReference type="InterPro" id="IPR003599">
    <property type="entry name" value="Ig_sub"/>
</dbReference>
<dbReference type="Pfam" id="PF07679">
    <property type="entry name" value="I-set"/>
    <property type="match status" value="1"/>
</dbReference>
<dbReference type="OrthoDB" id="10028801at2759"/>
<keyword evidence="4" id="KW-0812">Transmembrane</keyword>
<feature type="compositionally biased region" description="Low complexity" evidence="3">
    <location>
        <begin position="706"/>
        <end position="715"/>
    </location>
</feature>
<dbReference type="InterPro" id="IPR003598">
    <property type="entry name" value="Ig_sub2"/>
</dbReference>
<feature type="compositionally biased region" description="Gly residues" evidence="3">
    <location>
        <begin position="383"/>
        <end position="395"/>
    </location>
</feature>
<feature type="domain" description="Ig-like" evidence="5">
    <location>
        <begin position="203"/>
        <end position="282"/>
    </location>
</feature>
<feature type="region of interest" description="Disordered" evidence="3">
    <location>
        <begin position="704"/>
        <end position="762"/>
    </location>
</feature>
<evidence type="ECO:0000256" key="4">
    <source>
        <dbReference type="SAM" id="Phobius"/>
    </source>
</evidence>